<evidence type="ECO:0000256" key="2">
    <source>
        <dbReference type="ARBA" id="ARBA00009840"/>
    </source>
</evidence>
<dbReference type="RefSeq" id="WP_375557069.1">
    <property type="nucleotide sequence ID" value="NZ_JBBVGT010000002.1"/>
</dbReference>
<feature type="coiled-coil region" evidence="5">
    <location>
        <begin position="151"/>
        <end position="203"/>
    </location>
</feature>
<evidence type="ECO:0000313" key="7">
    <source>
        <dbReference type="EMBL" id="MFB5945533.1"/>
    </source>
</evidence>
<feature type="transmembrane region" description="Helical" evidence="6">
    <location>
        <begin position="6"/>
        <end position="25"/>
    </location>
</feature>
<dbReference type="EMBL" id="JBBVGT010000002">
    <property type="protein sequence ID" value="MFB5945533.1"/>
    <property type="molecule type" value="Genomic_DNA"/>
</dbReference>
<organism evidence="7 8">
    <name type="scientific">Albibacterium profundi</name>
    <dbReference type="NCBI Taxonomy" id="3134906"/>
    <lineage>
        <taxon>Bacteria</taxon>
        <taxon>Pseudomonadati</taxon>
        <taxon>Bacteroidota</taxon>
        <taxon>Sphingobacteriia</taxon>
        <taxon>Sphingobacteriales</taxon>
        <taxon>Sphingobacteriaceae</taxon>
        <taxon>Albibacterium</taxon>
    </lineage>
</organism>
<keyword evidence="6" id="KW-0472">Membrane</keyword>
<comment type="function">
    <text evidence="1">Involved in DNA recombination.</text>
</comment>
<proteinExistence type="inferred from homology"/>
<accession>A0ABV5CDX2</accession>
<dbReference type="PANTHER" id="PTHR30563:SF0">
    <property type="entry name" value="DNA RECOMBINATION PROTEIN RMUC"/>
    <property type="match status" value="1"/>
</dbReference>
<dbReference type="Pfam" id="PF02646">
    <property type="entry name" value="RmuC"/>
    <property type="match status" value="1"/>
</dbReference>
<evidence type="ECO:0000256" key="3">
    <source>
        <dbReference type="ARBA" id="ARBA00023054"/>
    </source>
</evidence>
<evidence type="ECO:0000256" key="1">
    <source>
        <dbReference type="ARBA" id="ARBA00003416"/>
    </source>
</evidence>
<keyword evidence="8" id="KW-1185">Reference proteome</keyword>
<comment type="similarity">
    <text evidence="2">Belongs to the RmuC family.</text>
</comment>
<keyword evidence="6" id="KW-0812">Transmembrane</keyword>
<keyword evidence="3 5" id="KW-0175">Coiled coil</keyword>
<gene>
    <name evidence="7" type="primary">rmuC</name>
    <name evidence="7" type="ORF">WKR92_06790</name>
</gene>
<name>A0ABV5CDX2_9SPHI</name>
<dbReference type="Proteomes" id="UP001580928">
    <property type="component" value="Unassembled WGS sequence"/>
</dbReference>
<evidence type="ECO:0000256" key="6">
    <source>
        <dbReference type="SAM" id="Phobius"/>
    </source>
</evidence>
<keyword evidence="6" id="KW-1133">Transmembrane helix</keyword>
<comment type="caution">
    <text evidence="7">The sequence shown here is derived from an EMBL/GenBank/DDBJ whole genome shotgun (WGS) entry which is preliminary data.</text>
</comment>
<reference evidence="7 8" key="1">
    <citation type="submission" date="2024-04" db="EMBL/GenBank/DDBJ databases">
        <title>Albibacterium profundi sp. nov., isolated from sediment of the Challenger Deep of Mariana Trench.</title>
        <authorList>
            <person name="Wang Y."/>
        </authorList>
    </citation>
    <scope>NUCLEOTIDE SEQUENCE [LARGE SCALE GENOMIC DNA]</scope>
    <source>
        <strain evidence="7 8">RHL897</strain>
    </source>
</reference>
<evidence type="ECO:0000256" key="5">
    <source>
        <dbReference type="SAM" id="Coils"/>
    </source>
</evidence>
<dbReference type="PANTHER" id="PTHR30563">
    <property type="entry name" value="DNA RECOMBINATION PROTEIN RMUC"/>
    <property type="match status" value="1"/>
</dbReference>
<sequence>MDYLLHFLLLIGTVVIFLLIIKRISNGYKAKIEAMNNERENLIVDLARSEQEVNGLEKEKETMTSLLKQQIIALQNDLESERDKYLEVQKNLDKTQSYYDAQAEKIRDQRKEIDDLKTQMVRDFEIIANKILTEKSERFTETNQKNIFQILNPLKENLKSFEDKVERVYNEETKDRNSLKGAVDLLIEQSKQIQDEANNLSKALKGSSKKQGNWGEIILERILERSGLLKDQEYHLQASFTDNQGKRLQPDAIIDLPDNKNLIIDSKVSLVAYERWVATEMEEEKASFAKQHLQSLRNHIVDLSSKNYCDIYQINSPDFVLLFIPIESSFSMSISMDNDLFNFAWDRRVVLVSPSTLLATLRTIAGLWKQEKQSRNVIAIAREAGLLYDKFVGFIEDMDKVEKQISILSRTHEEARRKLDSGRGNLISKIEKLKKLGAKTTKQLDPSLLDED</sequence>
<keyword evidence="4" id="KW-0233">DNA recombination</keyword>
<protein>
    <submittedName>
        <fullName evidence="7">DNA recombination protein RmuC</fullName>
    </submittedName>
</protein>
<evidence type="ECO:0000313" key="8">
    <source>
        <dbReference type="Proteomes" id="UP001580928"/>
    </source>
</evidence>
<dbReference type="InterPro" id="IPR003798">
    <property type="entry name" value="DNA_recombination_RmuC"/>
</dbReference>
<feature type="coiled-coil region" evidence="5">
    <location>
        <begin position="32"/>
        <end position="119"/>
    </location>
</feature>
<evidence type="ECO:0000256" key="4">
    <source>
        <dbReference type="ARBA" id="ARBA00023172"/>
    </source>
</evidence>